<feature type="domain" description="CW-type" evidence="5">
    <location>
        <begin position="563"/>
        <end position="616"/>
    </location>
</feature>
<evidence type="ECO:0000256" key="2">
    <source>
        <dbReference type="ARBA" id="ARBA00022771"/>
    </source>
</evidence>
<feature type="compositionally biased region" description="Basic and acidic residues" evidence="4">
    <location>
        <begin position="1607"/>
        <end position="1649"/>
    </location>
</feature>
<feature type="compositionally biased region" description="Pro residues" evidence="4">
    <location>
        <begin position="2223"/>
        <end position="2238"/>
    </location>
</feature>
<proteinExistence type="predicted"/>
<feature type="region of interest" description="Disordered" evidence="4">
    <location>
        <begin position="716"/>
        <end position="740"/>
    </location>
</feature>
<feature type="compositionally biased region" description="Low complexity" evidence="4">
    <location>
        <begin position="2049"/>
        <end position="2063"/>
    </location>
</feature>
<dbReference type="GeneID" id="13446047"/>
<feature type="region of interest" description="Disordered" evidence="4">
    <location>
        <begin position="951"/>
        <end position="1003"/>
    </location>
</feature>
<feature type="compositionally biased region" description="Low complexity" evidence="4">
    <location>
        <begin position="2276"/>
        <end position="2292"/>
    </location>
</feature>
<keyword evidence="2" id="KW-0863">Zinc-finger</keyword>
<keyword evidence="8" id="KW-1185">Reference proteome</keyword>
<feature type="compositionally biased region" description="Low complexity" evidence="4">
    <location>
        <begin position="987"/>
        <end position="1003"/>
    </location>
</feature>
<feature type="region of interest" description="Disordered" evidence="4">
    <location>
        <begin position="134"/>
        <end position="160"/>
    </location>
</feature>
<dbReference type="InParanoid" id="F0V8G0"/>
<feature type="compositionally biased region" description="Polar residues" evidence="4">
    <location>
        <begin position="966"/>
        <end position="981"/>
    </location>
</feature>
<feature type="compositionally biased region" description="Acidic residues" evidence="4">
    <location>
        <begin position="1313"/>
        <end position="1360"/>
    </location>
</feature>
<keyword evidence="3" id="KW-0862">Zinc</keyword>
<feature type="compositionally biased region" description="Pro residues" evidence="4">
    <location>
        <begin position="2262"/>
        <end position="2275"/>
    </location>
</feature>
<evidence type="ECO:0000259" key="5">
    <source>
        <dbReference type="PROSITE" id="PS51050"/>
    </source>
</evidence>
<dbReference type="RefSeq" id="XP_003880036.1">
    <property type="nucleotide sequence ID" value="XM_003879987.1"/>
</dbReference>
<feature type="region of interest" description="Disordered" evidence="4">
    <location>
        <begin position="1271"/>
        <end position="2614"/>
    </location>
</feature>
<feature type="region of interest" description="Disordered" evidence="4">
    <location>
        <begin position="1193"/>
        <end position="1259"/>
    </location>
</feature>
<feature type="compositionally biased region" description="Basic and acidic residues" evidence="4">
    <location>
        <begin position="1424"/>
        <end position="1463"/>
    </location>
</feature>
<feature type="compositionally biased region" description="Low complexity" evidence="4">
    <location>
        <begin position="1822"/>
        <end position="1832"/>
    </location>
</feature>
<feature type="domain" description="CW-type" evidence="5">
    <location>
        <begin position="5"/>
        <end position="62"/>
    </location>
</feature>
<reference evidence="8" key="3">
    <citation type="journal article" date="2012" name="PLoS Pathog.">
        <title>Comparative genomics of the apicomplexan parasites Toxoplasma gondii and Neospora caninum: Coccidia differing in host range and transmission strategy.</title>
        <authorList>
            <person name="Reid A.J."/>
            <person name="Vermont S.J."/>
            <person name="Cotton J.A."/>
            <person name="Harris D."/>
            <person name="Hill-Cawthorne G.A."/>
            <person name="Konen-Waisman S."/>
            <person name="Latham S.M."/>
            <person name="Mourier T."/>
            <person name="Norton R."/>
            <person name="Quail M.A."/>
            <person name="Sanders M."/>
            <person name="Shanmugam D."/>
            <person name="Sohal A."/>
            <person name="Wasmuth J.D."/>
            <person name="Brunk B."/>
            <person name="Grigg M.E."/>
            <person name="Howard J.C."/>
            <person name="Parkinson J."/>
            <person name="Roos D.S."/>
            <person name="Trees A.J."/>
            <person name="Berriman M."/>
            <person name="Pain A."/>
            <person name="Wastling J.M."/>
        </authorList>
    </citation>
    <scope>NUCLEOTIDE SEQUENCE [LARGE SCALE GENOMIC DNA]</scope>
    <source>
        <strain evidence="8">Liverpool</strain>
    </source>
</reference>
<feature type="compositionally biased region" description="Basic and acidic residues" evidence="4">
    <location>
        <begin position="1666"/>
        <end position="1677"/>
    </location>
</feature>
<dbReference type="Gene3D" id="3.30.40.100">
    <property type="match status" value="2"/>
</dbReference>
<feature type="compositionally biased region" description="Basic and acidic residues" evidence="4">
    <location>
        <begin position="1780"/>
        <end position="1796"/>
    </location>
</feature>
<sequence length="2763" mass="291765">MVSGAEKHDRWVQCDKCDKWRRLPGCTDTEYAALMANPRWQCNKNRWDQARASCTAPEEEGDTCDSSLDGLPSSQLLTPANEAACPVDPPTIPHSARGPRLGDAASAALASPGLFLEEKSLAASVPAVSGWGRRGGSAPAMRGGVRGGKSSRGGRRQNSLNSDGFVAVSYPVEEAEDGLAGLTPGHVSSHAPFRGQDADFAPFESEEDVFGRDASPSRCSQAASLFEGHAGTSGKRRFNVAAAQRGKKRKCDETPDGGAGAETPAEANAVPYEETGLPVLATAGNAGRAASLIPSALQPKGQASGLGGGSAGQPFSASGPSTCSPSLSASLSNPASASGAREPRLGSPERMAPTSPPFPSLEALASGGPSSRMEETAHALVQSLAAGGLIDRENLSHLLASLSQKPNGSLAWARGIDLSSSLLSSALASHLRNAAPPAVGDANDNKTGDASKQGDGPARGVTDPLATPSLPNSASLLLGSLARGENWLSRQVPGAGVRASQPPSVGRGLNLAKAPETPAGANTQRAPQFPVSRQTPVPEGEGSLETHHATQATDGKGVAEATSAAVDNWVQCEACKKWRRLPASVDPDRLPDTWLCAMTFWDPLHDSCEAPEEDYRDTVATHPAELSTASPGVAVAALANRRASVLGEDATLSRASLSEEALAKLLQGMSKASPGQLDLASIKSALGGRAAGGEGRSLSPPLKAQERDGFDERKAGAFDRLSGGSGVSSSPKKQDLASSLAHTHNTAAGAFGGVGQGGAGVSPFAGDRLQEPASLCDKLPAHQTPGGRGRRAKGELRGRKEDEDGRREEDGDGTRSRDRDDVWDPKALGGACSGRRQGLGHDLGAFSSAWMAPGAAAASPFAQLGGAHSDTLADGAAVTVLRIPPAARESGHPLADRLMLYAADGTVASCLACELPFQTLQLRLLEAYRYETPSRGDAALDFSFVSGFSPTPTTSTTGRKHREASSDLSSFSRENSLTGSSREGKGAKASPPSSAHAPGRASSLSADGNLFPFSCLQLLSQLGEAPRPDGRDDRDGFSLDFLDRKGACEALGKSAFAAPETGDRAGSLDGDEAYFSFLEKNVNSAFSKNASSLASSNEICVSLDFAANVRWPGLETLSSDSEEEDARGGREGGRGREREEEGKSRRVAVERRESANRADDRRLRCMLNSVRELVTLCPLLEKQVGALPSRIAKSGEAQATREGFEVRRERESGKPGRQRDDEPKTERREGRAGRRDDEKRDEDERREVGRGRPFAVLELKDIIGLVCMAPDACEGEEEDEDAGRRERDRKKRKKGGNEEKEEKEKEEEKGEEEKEEREEEKEEREEEKEEREEEKEEREEEKEEREEEKEKEEIEDEEVDEDRRKDWRRERMEVEEEREKADGAGEDRGPKQGGEENRREETSEREGGALSLRSGDGGEEEGKETEGLREETASREAADAEAVLHEQGKEEKREGVKETDNRDASFGQGEEGKLERPKKGDGRARETESVEREPENGRGEAEEETENGSDEAEETENGRDEAEVETGNGRDDAEMETVNGRDEAEVETGNGRDDAEMETVNGRDEAEMETEKAGAVREEHTTKGGEEGDAQKHRKAEGEQGEVAAEGGEKGEEAEGESTREEDKSCNEAAMKTEEEKEGAEQRSEQGEGHEEETGEAKVTVPPDPQKGDSLRVQDRDEKEDERPNEEDCRSCPDGEREGKRGTEKETEAHPRSQSAQKRKRSVVSTSSEDEKEGGKARAGKRDTQERQCGLVEKNALLTRASLRDTSPVAPADSPPEGAKIPEKDRQRDEKEKKPTVPEMPLSPSVSDKRQTKTPASENEDSGSSLSSLGSSTQQNPSRTPPSLSANSSSSPFSPSSSSSSSSESRPASLNSSMAAFPSRGPLPASGGLEFPSLKSDPQGVSGSTERRDRAPSLSEAGDAGADVRRSLPNSRVEKEEGPRGRDEGREEAADLGGASAKALLEAPRERNTPPSAFSEGGKPPASSSLGISPEERRFSRHTTSARGSSSQSSASVFSTSPMSSSVPSSRSSSPSTTAKRTSQQERERTTNAASAALSKSGLGDSSCENKSSAVSSQGAAFLSSGEGPSESCDESPAGKFQGGDSAASGAVSGGREAGEEPAGKTEKDEPCEKADTSRDRTVWRVHGDEPRGGGKKRQERKEDEQRGVPRPSSPVETLSGDQSRTSSRQGSPTRKGWALQRERRGDTRRAEDRERQGDRSRSPSEPGLPPPSPMSSPPSPGPRDSGGLAESPRSLPSSPSSSLPPAYPAALPPLPPGRTAPFRPSPYFSPASSPHSSPPPPLHRPGPSREERGGEASFSFGSAPPSSQGDGLLGPGRPGTRPSFDRLRREKWRHPPSFSGPRRGVAPAPEPESDDFSSSSLKNAARGFSGGDRDAERNGDRRDPGPGPRGSGVVGSRRGAGASTVSSGAPVTVLSPPAPGEPHARPMRPRILNLPSRISSGPNLVRGSSFFSRPGRGGEPSHFEEEFLGTGGPSGSPSSSGEGRALLGPGPPAGTAKARGGPLFGGPEKRDRRPGYEGDRGDPQWGETHKGSDHASSRHAFSSTGRPVWGGGPFPYAGAEDAGVSSSGPSLPFGSGAGDFPARPAAPPVLLPPPTSSFFDSSKAGFSAYASATPSSFSFPSRALGDGGNGVGGAQLAGDSGDSSALLPLPPRRGEGWGDEERERRRGGGGSGSDSFFYQNEDSVSFRRSTSRETLDMHGGGEGAVLRRGEGATLRPGGGAWHGGERRSSGELGGAGYRASHRRRDD</sequence>
<feature type="compositionally biased region" description="Basic and acidic residues" evidence="4">
    <location>
        <begin position="1470"/>
        <end position="1500"/>
    </location>
</feature>
<dbReference type="Proteomes" id="UP000007494">
    <property type="component" value="Chromosome II"/>
</dbReference>
<accession>F0V8G0</accession>
<feature type="compositionally biased region" description="Low complexity" evidence="4">
    <location>
        <begin position="2411"/>
        <end position="2420"/>
    </location>
</feature>
<feature type="compositionally biased region" description="Low complexity" evidence="4">
    <location>
        <begin position="1999"/>
        <end position="2038"/>
    </location>
</feature>
<feature type="compositionally biased region" description="Polar residues" evidence="4">
    <location>
        <begin position="520"/>
        <end position="535"/>
    </location>
</feature>
<dbReference type="eggNOG" id="ENOG502QSSK">
    <property type="taxonomic scope" value="Eukaryota"/>
</dbReference>
<dbReference type="VEuPathDB" id="ToxoDB:NCLIV_004780"/>
<feature type="compositionally biased region" description="Low complexity" evidence="4">
    <location>
        <begin position="2580"/>
        <end position="2591"/>
    </location>
</feature>
<gene>
    <name evidence="7" type="ORF">BN1204_004780</name>
    <name evidence="6" type="ORF">NCLIV_004780</name>
</gene>
<evidence type="ECO:0000256" key="4">
    <source>
        <dbReference type="SAM" id="MobiDB-lite"/>
    </source>
</evidence>
<feature type="compositionally biased region" description="Basic and acidic residues" evidence="4">
    <location>
        <begin position="1202"/>
        <end position="1250"/>
    </location>
</feature>
<feature type="compositionally biased region" description="Basic and acidic residues" evidence="4">
    <location>
        <begin position="2388"/>
        <end position="2401"/>
    </location>
</feature>
<feature type="compositionally biased region" description="Low complexity" evidence="4">
    <location>
        <begin position="2627"/>
        <end position="2641"/>
    </location>
</feature>
<feature type="compositionally biased region" description="Basic and acidic residues" evidence="4">
    <location>
        <begin position="792"/>
        <end position="824"/>
    </location>
</feature>
<feature type="compositionally biased region" description="Polar residues" evidence="4">
    <location>
        <begin position="2693"/>
        <end position="2705"/>
    </location>
</feature>
<feature type="compositionally biased region" description="Low complexity" evidence="4">
    <location>
        <begin position="312"/>
        <end position="340"/>
    </location>
</feature>
<feature type="region of interest" description="Disordered" evidence="4">
    <location>
        <begin position="1116"/>
        <end position="1153"/>
    </location>
</feature>
<dbReference type="PROSITE" id="PS51050">
    <property type="entry name" value="ZF_CW"/>
    <property type="match status" value="2"/>
</dbReference>
<organism evidence="6 8">
    <name type="scientific">Neospora caninum (strain Liverpool)</name>
    <dbReference type="NCBI Taxonomy" id="572307"/>
    <lineage>
        <taxon>Eukaryota</taxon>
        <taxon>Sar</taxon>
        <taxon>Alveolata</taxon>
        <taxon>Apicomplexa</taxon>
        <taxon>Conoidasida</taxon>
        <taxon>Coccidia</taxon>
        <taxon>Eucoccidiorida</taxon>
        <taxon>Eimeriorina</taxon>
        <taxon>Sarcocystidae</taxon>
        <taxon>Neospora</taxon>
    </lineage>
</organism>
<keyword evidence="1" id="KW-0479">Metal-binding</keyword>
<feature type="compositionally biased region" description="Low complexity" evidence="4">
    <location>
        <begin position="2313"/>
        <end position="2327"/>
    </location>
</feature>
<feature type="compositionally biased region" description="Basic and acidic residues" evidence="4">
    <location>
        <begin position="2669"/>
        <end position="2683"/>
    </location>
</feature>
<name>F0V8G0_NEOCL</name>
<feature type="compositionally biased region" description="Low complexity" evidence="4">
    <location>
        <begin position="1841"/>
        <end position="1873"/>
    </location>
</feature>
<feature type="compositionally biased region" description="Basic and acidic residues" evidence="4">
    <location>
        <begin position="1733"/>
        <end position="1746"/>
    </location>
</feature>
<feature type="compositionally biased region" description="Low complexity" evidence="4">
    <location>
        <begin position="2099"/>
        <end position="2111"/>
    </location>
</feature>
<evidence type="ECO:0000256" key="3">
    <source>
        <dbReference type="ARBA" id="ARBA00022833"/>
    </source>
</evidence>
<feature type="region of interest" description="Disordered" evidence="4">
    <location>
        <begin position="435"/>
        <end position="470"/>
    </location>
</feature>
<feature type="compositionally biased region" description="Pro residues" evidence="4">
    <location>
        <begin position="2601"/>
        <end position="2612"/>
    </location>
</feature>
<feature type="compositionally biased region" description="Low complexity" evidence="4">
    <location>
        <begin position="2239"/>
        <end position="2261"/>
    </location>
</feature>
<feature type="compositionally biased region" description="Basic and acidic residues" evidence="4">
    <location>
        <begin position="1361"/>
        <end position="1407"/>
    </location>
</feature>
<dbReference type="InterPro" id="IPR011124">
    <property type="entry name" value="Znf_CW"/>
</dbReference>
<feature type="compositionally biased region" description="Basic and acidic residues" evidence="4">
    <location>
        <begin position="1561"/>
        <end position="1591"/>
    </location>
</feature>
<feature type="region of interest" description="Disordered" evidence="4">
    <location>
        <begin position="241"/>
        <end position="269"/>
    </location>
</feature>
<feature type="region of interest" description="Disordered" evidence="4">
    <location>
        <begin position="2627"/>
        <end position="2763"/>
    </location>
</feature>
<feature type="compositionally biased region" description="Acidic residues" evidence="4">
    <location>
        <begin position="1501"/>
        <end position="1515"/>
    </location>
</feature>
<dbReference type="OrthoDB" id="334043at2759"/>
<protein>
    <submittedName>
        <fullName evidence="6 7">CW-type Zinc finger domain-containing protein,related</fullName>
    </submittedName>
</protein>
<feature type="compositionally biased region" description="Basic and acidic residues" evidence="4">
    <location>
        <begin position="1126"/>
        <end position="1153"/>
    </location>
</feature>
<dbReference type="PANTHER" id="PTHR46245">
    <property type="entry name" value="B3 DOMAIN-CONTAINING PROTEIN OS07G0563300"/>
    <property type="match status" value="1"/>
</dbReference>
<dbReference type="GO" id="GO:0008270">
    <property type="term" value="F:zinc ion binding"/>
    <property type="evidence" value="ECO:0007669"/>
    <property type="project" value="UniProtKB-KW"/>
</dbReference>
<evidence type="ECO:0000313" key="7">
    <source>
        <dbReference type="EMBL" id="CEL64591.1"/>
    </source>
</evidence>
<evidence type="ECO:0000313" key="8">
    <source>
        <dbReference type="Proteomes" id="UP000007494"/>
    </source>
</evidence>
<feature type="compositionally biased region" description="Basic and acidic residues" evidence="4">
    <location>
        <begin position="1922"/>
        <end position="1949"/>
    </location>
</feature>
<feature type="compositionally biased region" description="Basic and acidic residues" evidence="4">
    <location>
        <begin position="2113"/>
        <end position="2149"/>
    </location>
</feature>
<evidence type="ECO:0000313" key="6">
    <source>
        <dbReference type="EMBL" id="CBZ50001.1"/>
    </source>
</evidence>
<reference evidence="7" key="4">
    <citation type="journal article" date="2015" name="PLoS ONE">
        <title>Comprehensive Evaluation of Toxoplasma gondii VEG and Neospora caninum LIV Genomes with Tachyzoite Stage Transcriptome and Proteome Defines Novel Transcript Features.</title>
        <authorList>
            <person name="Ramaprasad A."/>
            <person name="Mourier T."/>
            <person name="Naeem R."/>
            <person name="Malas T.B."/>
            <person name="Moussa E."/>
            <person name="Panigrahi A."/>
            <person name="Vermont S.J."/>
            <person name="Otto T.D."/>
            <person name="Wastling J."/>
            <person name="Pain A."/>
        </authorList>
    </citation>
    <scope>NUCLEOTIDE SEQUENCE</scope>
    <source>
        <strain evidence="7">Liverpool</strain>
    </source>
</reference>
<feature type="compositionally biased region" description="Low complexity" evidence="4">
    <location>
        <begin position="2492"/>
        <end position="2518"/>
    </location>
</feature>
<feature type="region of interest" description="Disordered" evidence="4">
    <location>
        <begin position="777"/>
        <end position="834"/>
    </location>
</feature>
<dbReference type="OMA" id="INPGANE"/>
<feature type="compositionally biased region" description="Basic and acidic residues" evidence="4">
    <location>
        <begin position="2524"/>
        <end position="2553"/>
    </location>
</feature>
<feature type="region of interest" description="Disordered" evidence="4">
    <location>
        <begin position="299"/>
        <end position="375"/>
    </location>
</feature>
<feature type="compositionally biased region" description="Gly residues" evidence="4">
    <location>
        <begin position="2642"/>
        <end position="2652"/>
    </location>
</feature>
<dbReference type="EMBL" id="LN714476">
    <property type="protein sequence ID" value="CEL64591.1"/>
    <property type="molecule type" value="Genomic_DNA"/>
</dbReference>
<dbReference type="Pfam" id="PF07496">
    <property type="entry name" value="zf-CW"/>
    <property type="match status" value="2"/>
</dbReference>
<dbReference type="PANTHER" id="PTHR46245:SF2">
    <property type="entry name" value="B3 DOMAIN-CONTAINING TRANSCRIPTION REPRESSOR VAL2"/>
    <property type="match status" value="1"/>
</dbReference>
<feature type="compositionally biased region" description="Polar residues" evidence="4">
    <location>
        <begin position="2171"/>
        <end position="2189"/>
    </location>
</feature>
<reference evidence="6" key="2">
    <citation type="submission" date="2011-03" db="EMBL/GenBank/DDBJ databases">
        <title>Comparative genomics and transcriptomics of Neospora caninum and Toxoplasma gondii.</title>
        <authorList>
            <person name="Reid A.J."/>
            <person name="Sohal A."/>
            <person name="Harris D."/>
            <person name="Quail M."/>
            <person name="Sanders M."/>
            <person name="Berriman M."/>
            <person name="Wastling J.M."/>
            <person name="Pain A."/>
        </authorList>
    </citation>
    <scope>NUCLEOTIDE SEQUENCE</scope>
    <source>
        <strain evidence="6">Liverpool</strain>
    </source>
</reference>
<feature type="compositionally biased region" description="Basic and acidic residues" evidence="4">
    <location>
        <begin position="2197"/>
        <end position="2219"/>
    </location>
</feature>
<feature type="compositionally biased region" description="Polar residues" evidence="4">
    <location>
        <begin position="2065"/>
        <end position="2075"/>
    </location>
</feature>
<dbReference type="EMBL" id="FR823382">
    <property type="protein sequence ID" value="CBZ50001.1"/>
    <property type="molecule type" value="Genomic_DNA"/>
</dbReference>
<feature type="region of interest" description="Disordered" evidence="4">
    <location>
        <begin position="493"/>
        <end position="559"/>
    </location>
</feature>
<reference evidence="6" key="1">
    <citation type="submission" date="2011-02" db="EMBL/GenBank/DDBJ databases">
        <authorList>
            <person name="Aslett M."/>
        </authorList>
    </citation>
    <scope>NUCLEOTIDE SEQUENCE</scope>
    <source>
        <strain evidence="6">Liverpool</strain>
    </source>
</reference>
<feature type="compositionally biased region" description="Basic and acidic residues" evidence="4">
    <location>
        <begin position="1295"/>
        <end position="1312"/>
    </location>
</feature>
<feature type="compositionally biased region" description="Basic and acidic residues" evidence="4">
    <location>
        <begin position="1686"/>
        <end position="1711"/>
    </location>
</feature>
<evidence type="ECO:0000256" key="1">
    <source>
        <dbReference type="ARBA" id="ARBA00022723"/>
    </source>
</evidence>